<dbReference type="EMBL" id="PDUD01000030">
    <property type="protein sequence ID" value="PHN03695.1"/>
    <property type="molecule type" value="Genomic_DNA"/>
</dbReference>
<feature type="signal peptide" evidence="1">
    <location>
        <begin position="1"/>
        <end position="20"/>
    </location>
</feature>
<organism evidence="2 3">
    <name type="scientific">Flavilitoribacter nigricans (strain ATCC 23147 / DSM 23189 / NBRC 102662 / NCIMB 1420 / SS-2)</name>
    <name type="common">Lewinella nigricans</name>
    <dbReference type="NCBI Taxonomy" id="1122177"/>
    <lineage>
        <taxon>Bacteria</taxon>
        <taxon>Pseudomonadati</taxon>
        <taxon>Bacteroidota</taxon>
        <taxon>Saprospiria</taxon>
        <taxon>Saprospirales</taxon>
        <taxon>Lewinellaceae</taxon>
        <taxon>Flavilitoribacter</taxon>
    </lineage>
</organism>
<sequence>MKNRFLFLVLLVLASCNSQGLESENDFDTKKKLIEDKIQALGLKHSDVSIPGDVDTVAFLNADIDVIFQRLEIFASDKQKERDFLERIEEFEETVARDSTLSPEEKKKKLENFFPELIRGGGSEH</sequence>
<dbReference type="Proteomes" id="UP000223913">
    <property type="component" value="Unassembled WGS sequence"/>
</dbReference>
<keyword evidence="1" id="KW-0732">Signal</keyword>
<evidence type="ECO:0000313" key="3">
    <source>
        <dbReference type="Proteomes" id="UP000223913"/>
    </source>
</evidence>
<comment type="caution">
    <text evidence="2">The sequence shown here is derived from an EMBL/GenBank/DDBJ whole genome shotgun (WGS) entry which is preliminary data.</text>
</comment>
<gene>
    <name evidence="2" type="ORF">CRP01_25950</name>
</gene>
<evidence type="ECO:0000313" key="2">
    <source>
        <dbReference type="EMBL" id="PHN03695.1"/>
    </source>
</evidence>
<protein>
    <recommendedName>
        <fullName evidence="4">DUF4296 domain-containing protein</fullName>
    </recommendedName>
</protein>
<evidence type="ECO:0008006" key="4">
    <source>
        <dbReference type="Google" id="ProtNLM"/>
    </source>
</evidence>
<dbReference type="RefSeq" id="WP_099153023.1">
    <property type="nucleotide sequence ID" value="NZ_PDUD01000030.1"/>
</dbReference>
<proteinExistence type="predicted"/>
<accession>A0A2D0N5C0</accession>
<evidence type="ECO:0000256" key="1">
    <source>
        <dbReference type="SAM" id="SignalP"/>
    </source>
</evidence>
<keyword evidence="3" id="KW-1185">Reference proteome</keyword>
<name>A0A2D0N5C0_FLAN2</name>
<dbReference type="PROSITE" id="PS51257">
    <property type="entry name" value="PROKAR_LIPOPROTEIN"/>
    <property type="match status" value="1"/>
</dbReference>
<reference evidence="2 3" key="1">
    <citation type="submission" date="2017-10" db="EMBL/GenBank/DDBJ databases">
        <title>The draft genome sequence of Lewinella nigricans NBRC 102662.</title>
        <authorList>
            <person name="Wang K."/>
        </authorList>
    </citation>
    <scope>NUCLEOTIDE SEQUENCE [LARGE SCALE GENOMIC DNA]</scope>
    <source>
        <strain evidence="2 3">NBRC 102662</strain>
    </source>
</reference>
<feature type="chain" id="PRO_5012045009" description="DUF4296 domain-containing protein" evidence="1">
    <location>
        <begin position="21"/>
        <end position="125"/>
    </location>
</feature>
<dbReference type="AlphaFoldDB" id="A0A2D0N5C0"/>